<dbReference type="HAMAP" id="MF_01805">
    <property type="entry name" value="ScpA"/>
    <property type="match status" value="1"/>
</dbReference>
<name>A0AA43RN44_9ACTN</name>
<evidence type="ECO:0000256" key="3">
    <source>
        <dbReference type="HAMAP-Rule" id="MF_01805"/>
    </source>
</evidence>
<comment type="subcellular location">
    <subcellularLocation>
        <location evidence="3">Cytoplasm</location>
    </subcellularLocation>
    <text evidence="3">Associated with two foci at the outer edges of the nucleoid region in young cells, and at four foci within both cell halves in older cells.</text>
</comment>
<dbReference type="InterPro" id="IPR003768">
    <property type="entry name" value="ScpA"/>
</dbReference>
<dbReference type="PANTHER" id="PTHR33969">
    <property type="entry name" value="SEGREGATION AND CONDENSATION PROTEIN A"/>
    <property type="match status" value="1"/>
</dbReference>
<evidence type="ECO:0000256" key="1">
    <source>
        <dbReference type="ARBA" id="ARBA00022829"/>
    </source>
</evidence>
<organism evidence="4 5">
    <name type="scientific">Phoenicibacter congonensis</name>
    <dbReference type="NCBI Taxonomy" id="1944646"/>
    <lineage>
        <taxon>Bacteria</taxon>
        <taxon>Bacillati</taxon>
        <taxon>Actinomycetota</taxon>
        <taxon>Coriobacteriia</taxon>
        <taxon>Eggerthellales</taxon>
        <taxon>Eggerthellaceae</taxon>
        <taxon>Phoenicibacter</taxon>
    </lineage>
</organism>
<keyword evidence="5" id="KW-1185">Reference proteome</keyword>
<comment type="similarity">
    <text evidence="3">Belongs to the ScpA family.</text>
</comment>
<evidence type="ECO:0000313" key="5">
    <source>
        <dbReference type="Proteomes" id="UP001168575"/>
    </source>
</evidence>
<comment type="function">
    <text evidence="3">Participates in chromosomal partition during cell division. May act via the formation of a condensin-like complex containing Smc and ScpB that pull DNA away from mid-cell into both cell halves.</text>
</comment>
<keyword evidence="3" id="KW-0131">Cell cycle</keyword>
<proteinExistence type="inferred from homology"/>
<dbReference type="EMBL" id="JAUMVS010000325">
    <property type="protein sequence ID" value="MDO4842822.1"/>
    <property type="molecule type" value="Genomic_DNA"/>
</dbReference>
<dbReference type="GO" id="GO:0007059">
    <property type="term" value="P:chromosome segregation"/>
    <property type="evidence" value="ECO:0007669"/>
    <property type="project" value="UniProtKB-UniRule"/>
</dbReference>
<dbReference type="Proteomes" id="UP001168575">
    <property type="component" value="Unassembled WGS sequence"/>
</dbReference>
<gene>
    <name evidence="3" type="primary">scpA</name>
    <name evidence="4" type="ORF">Q3982_09125</name>
</gene>
<keyword evidence="3" id="KW-0963">Cytoplasm</keyword>
<protein>
    <recommendedName>
        <fullName evidence="2 3">Segregation and condensation protein A</fullName>
    </recommendedName>
</protein>
<comment type="subunit">
    <text evidence="3">Component of a cohesin-like complex composed of ScpA, ScpB and the Smc homodimer, in which ScpA and ScpB bind to the head domain of Smc. The presence of the three proteins is required for the association of the complex with DNA.</text>
</comment>
<dbReference type="GO" id="GO:0051301">
    <property type="term" value="P:cell division"/>
    <property type="evidence" value="ECO:0007669"/>
    <property type="project" value="UniProtKB-KW"/>
</dbReference>
<keyword evidence="1 3" id="KW-0159">Chromosome partition</keyword>
<dbReference type="Pfam" id="PF02616">
    <property type="entry name" value="SMC_ScpA"/>
    <property type="match status" value="1"/>
</dbReference>
<dbReference type="Gene3D" id="6.10.250.2410">
    <property type="match status" value="1"/>
</dbReference>
<dbReference type="GO" id="GO:0005737">
    <property type="term" value="C:cytoplasm"/>
    <property type="evidence" value="ECO:0007669"/>
    <property type="project" value="UniProtKB-SubCell"/>
</dbReference>
<keyword evidence="3" id="KW-0132">Cell division</keyword>
<evidence type="ECO:0000256" key="2">
    <source>
        <dbReference type="ARBA" id="ARBA00044777"/>
    </source>
</evidence>
<comment type="caution">
    <text evidence="4">The sequence shown here is derived from an EMBL/GenBank/DDBJ whole genome shotgun (WGS) entry which is preliminary data.</text>
</comment>
<dbReference type="AlphaFoldDB" id="A0AA43RN44"/>
<dbReference type="PANTHER" id="PTHR33969:SF2">
    <property type="entry name" value="SEGREGATION AND CONDENSATION PROTEIN A"/>
    <property type="match status" value="1"/>
</dbReference>
<evidence type="ECO:0000313" key="4">
    <source>
        <dbReference type="EMBL" id="MDO4842822.1"/>
    </source>
</evidence>
<accession>A0AA43RN44</accession>
<sequence>MAEQDLFPSDESNQAVARLYGQPLDALPEDLFIPPEALEIFLEAFEGPLDLLLYLIRRQNFNILDIPMAALTAQYLQYIERIRSQKLELAAEYLLMAAMLVEIKSRMLLPRPKLETDGEPEDPRAELVRKLLQYEQMKRAAMQLDEMPRIGRDFFTSSATMIFSDEKILPTVTAESLQMTLLNMIERAKLTARHTITKQELSVREHMTLILRQLQHGHFTEFSSLFDVSEGVAVVIVHFLALLELAKESLIQITQDGRDTPIFVWLSA</sequence>
<reference evidence="4" key="1">
    <citation type="submission" date="2023-07" db="EMBL/GenBank/DDBJ databases">
        <title>Between Cages and Wild: Unraveling the Impact of Captivity on Animal Microbiomes and Antimicrobial Resistance.</title>
        <authorList>
            <person name="Schmartz G.P."/>
            <person name="Rehner J."/>
            <person name="Schuff M.J."/>
            <person name="Becker S.L."/>
            <person name="Kravczyk M."/>
            <person name="Gurevich A."/>
            <person name="Francke R."/>
            <person name="Mueller R."/>
            <person name="Keller V."/>
            <person name="Keller A."/>
        </authorList>
    </citation>
    <scope>NUCLEOTIDE SEQUENCE</scope>
    <source>
        <strain evidence="4">S12M_St_49</strain>
    </source>
</reference>
<dbReference type="GO" id="GO:0006260">
    <property type="term" value="P:DNA replication"/>
    <property type="evidence" value="ECO:0007669"/>
    <property type="project" value="UniProtKB-UniRule"/>
</dbReference>